<name>A0ABP5HF41_9ACTN</name>
<keyword evidence="1" id="KW-0732">Signal</keyword>
<dbReference type="InterPro" id="IPR015943">
    <property type="entry name" value="WD40/YVTN_repeat-like_dom_sf"/>
</dbReference>
<accession>A0ABP5HF41</accession>
<organism evidence="2 3">
    <name type="scientific">Aeromicrobium halocynthiae</name>
    <dbReference type="NCBI Taxonomy" id="560557"/>
    <lineage>
        <taxon>Bacteria</taxon>
        <taxon>Bacillati</taxon>
        <taxon>Actinomycetota</taxon>
        <taxon>Actinomycetes</taxon>
        <taxon>Propionibacteriales</taxon>
        <taxon>Nocardioidaceae</taxon>
        <taxon>Aeromicrobium</taxon>
    </lineage>
</organism>
<dbReference type="SUPFAM" id="SSF110296">
    <property type="entry name" value="Oligoxyloglucan reducing end-specific cellobiohydrolase"/>
    <property type="match status" value="1"/>
</dbReference>
<keyword evidence="3" id="KW-1185">Reference proteome</keyword>
<dbReference type="Gene3D" id="2.130.10.10">
    <property type="entry name" value="YVTN repeat-like/Quinoprotein amine dehydrogenase"/>
    <property type="match status" value="1"/>
</dbReference>
<evidence type="ECO:0008006" key="4">
    <source>
        <dbReference type="Google" id="ProtNLM"/>
    </source>
</evidence>
<gene>
    <name evidence="2" type="ORF">GCM10009821_10690</name>
</gene>
<comment type="caution">
    <text evidence="2">The sequence shown here is derived from an EMBL/GenBank/DDBJ whole genome shotgun (WGS) entry which is preliminary data.</text>
</comment>
<dbReference type="Proteomes" id="UP001501480">
    <property type="component" value="Unassembled WGS sequence"/>
</dbReference>
<evidence type="ECO:0000256" key="1">
    <source>
        <dbReference type="SAM" id="SignalP"/>
    </source>
</evidence>
<dbReference type="EMBL" id="BAAAPY010000002">
    <property type="protein sequence ID" value="GAA2074041.1"/>
    <property type="molecule type" value="Genomic_DNA"/>
</dbReference>
<feature type="chain" id="PRO_5045121084" description="Exo-alpha-sialidase" evidence="1">
    <location>
        <begin position="24"/>
        <end position="288"/>
    </location>
</feature>
<protein>
    <recommendedName>
        <fullName evidence="4">Exo-alpha-sialidase</fullName>
    </recommendedName>
</protein>
<proteinExistence type="predicted"/>
<sequence length="288" mass="29345">MTRPSRLTALCFAGLTLAGCAPSADDPAPPDLGHVHALAFDDAGELFVASHHGVYAIDAAERTAELVGDVEFDAMGMAGAGEDILASGHPGDLTDDVFVPPDIGLVRHTPERGWESVALAGQTDFHGLATSDATPDVVAGLPADRDALAVSEDGGTTWTDRATVEARDLAVDHVDPAIVVVTTEDGPLVSRDAGRTFAPVEDAPLLVVVAADPTREGGVVGVAADSTIWRGSAVMPGTFERLGASQGPAVAVAVHPVRGGLAVAVADDRGVVVSDDDGNTWDLVLPAS</sequence>
<reference evidence="3" key="1">
    <citation type="journal article" date="2019" name="Int. J. Syst. Evol. Microbiol.">
        <title>The Global Catalogue of Microorganisms (GCM) 10K type strain sequencing project: providing services to taxonomists for standard genome sequencing and annotation.</title>
        <authorList>
            <consortium name="The Broad Institute Genomics Platform"/>
            <consortium name="The Broad Institute Genome Sequencing Center for Infectious Disease"/>
            <person name="Wu L."/>
            <person name="Ma J."/>
        </authorList>
    </citation>
    <scope>NUCLEOTIDE SEQUENCE [LARGE SCALE GENOMIC DNA]</scope>
    <source>
        <strain evidence="3">JCM 15749</strain>
    </source>
</reference>
<feature type="signal peptide" evidence="1">
    <location>
        <begin position="1"/>
        <end position="23"/>
    </location>
</feature>
<evidence type="ECO:0000313" key="2">
    <source>
        <dbReference type="EMBL" id="GAA2074041.1"/>
    </source>
</evidence>
<evidence type="ECO:0000313" key="3">
    <source>
        <dbReference type="Proteomes" id="UP001501480"/>
    </source>
</evidence>
<dbReference type="RefSeq" id="WP_344325469.1">
    <property type="nucleotide sequence ID" value="NZ_BAAAPY010000002.1"/>
</dbReference>
<dbReference type="PROSITE" id="PS51257">
    <property type="entry name" value="PROKAR_LIPOPROTEIN"/>
    <property type="match status" value="1"/>
</dbReference>